<feature type="binding site" evidence="9">
    <location>
        <begin position="128"/>
        <end position="131"/>
    </location>
    <ligand>
        <name>ATP</name>
        <dbReference type="ChEBI" id="CHEBI:30616"/>
    </ligand>
</feature>
<dbReference type="SUPFAM" id="SSF52540">
    <property type="entry name" value="P-loop containing nucleoside triphosphate hydrolases"/>
    <property type="match status" value="1"/>
</dbReference>
<comment type="pathway">
    <text evidence="9">Cofactor biosynthesis; biotin biosynthesis; biotin from 7,8-diaminononanoate: step 1/2.</text>
</comment>
<feature type="binding site" evidence="9">
    <location>
        <begin position="28"/>
        <end position="33"/>
    </location>
    <ligand>
        <name>ATP</name>
        <dbReference type="ChEBI" id="CHEBI:30616"/>
    </ligand>
</feature>
<dbReference type="Pfam" id="PF13500">
    <property type="entry name" value="AAA_26"/>
    <property type="match status" value="1"/>
</dbReference>
<dbReference type="InterPro" id="IPR004472">
    <property type="entry name" value="DTB_synth_BioD"/>
</dbReference>
<comment type="catalytic activity">
    <reaction evidence="8">
        <text>(7R,8S)-8-amino-7-(carboxyamino)nonanoate + ATP = (4R,5S)-dethiobiotin + ADP + phosphate + H(+)</text>
        <dbReference type="Rhea" id="RHEA:63684"/>
        <dbReference type="ChEBI" id="CHEBI:15378"/>
        <dbReference type="ChEBI" id="CHEBI:30616"/>
        <dbReference type="ChEBI" id="CHEBI:43474"/>
        <dbReference type="ChEBI" id="CHEBI:149470"/>
        <dbReference type="ChEBI" id="CHEBI:149473"/>
        <dbReference type="ChEBI" id="CHEBI:456216"/>
    </reaction>
</comment>
<dbReference type="InterPro" id="IPR027417">
    <property type="entry name" value="P-loop_NTPase"/>
</dbReference>
<evidence type="ECO:0000313" key="10">
    <source>
        <dbReference type="EMBL" id="MFC2947984.1"/>
    </source>
</evidence>
<evidence type="ECO:0000313" key="11">
    <source>
        <dbReference type="Proteomes" id="UP001595387"/>
    </source>
</evidence>
<dbReference type="NCBIfam" id="TIGR00347">
    <property type="entry name" value="bioD"/>
    <property type="match status" value="1"/>
</dbReference>
<dbReference type="PANTHER" id="PTHR43210">
    <property type="entry name" value="DETHIOBIOTIN SYNTHETASE"/>
    <property type="match status" value="1"/>
</dbReference>
<sequence length="242" mass="26266">MLTKPTSSPFQDRHRKQGGLFITGTDTGIGKTFVTAGIAASLKKQGVDIGVFKPMLSGDDRNNPESDAGILKIMAEDSTPIEQITPFQFKEPLSPYEAAKQEGRIITMDDIVSEWNKVRVNHDFFLVEGAGGLAVPLGENYLVGDLAKVIGFPLVIVARPNLGTVNHTLLTISYAKKLGLEIAGIIINGINRTTEDPSVQTNAGTLSEFTDIPVLGEIPWVQMPDKEAICKVIEDNITFQPF</sequence>
<evidence type="ECO:0000256" key="6">
    <source>
        <dbReference type="ARBA" id="ARBA00022840"/>
    </source>
</evidence>
<name>A0ABV7A530_9BACI</name>
<reference evidence="11" key="1">
    <citation type="journal article" date="2019" name="Int. J. Syst. Evol. Microbiol.">
        <title>The Global Catalogue of Microorganisms (GCM) 10K type strain sequencing project: providing services to taxonomists for standard genome sequencing and annotation.</title>
        <authorList>
            <consortium name="The Broad Institute Genomics Platform"/>
            <consortium name="The Broad Institute Genome Sequencing Center for Infectious Disease"/>
            <person name="Wu L."/>
            <person name="Ma J."/>
        </authorList>
    </citation>
    <scope>NUCLEOTIDE SEQUENCE [LARGE SCALE GENOMIC DNA]</scope>
    <source>
        <strain evidence="11">KCTC 13193</strain>
    </source>
</reference>
<keyword evidence="7 9" id="KW-0460">Magnesium</keyword>
<evidence type="ECO:0000256" key="1">
    <source>
        <dbReference type="ARBA" id="ARBA00022490"/>
    </source>
</evidence>
<keyword evidence="5 9" id="KW-0093">Biotin biosynthesis</keyword>
<keyword evidence="2 9" id="KW-0436">Ligase</keyword>
<keyword evidence="1 9" id="KW-0963">Cytoplasm</keyword>
<proteinExistence type="inferred from homology"/>
<feature type="binding site" evidence="9">
    <location>
        <begin position="219"/>
        <end position="221"/>
    </location>
    <ligand>
        <name>ATP</name>
        <dbReference type="ChEBI" id="CHEBI:30616"/>
    </ligand>
</feature>
<organism evidence="10 11">
    <name type="scientific">Virgibacillus sediminis</name>
    <dbReference type="NCBI Taxonomy" id="202260"/>
    <lineage>
        <taxon>Bacteria</taxon>
        <taxon>Bacillati</taxon>
        <taxon>Bacillota</taxon>
        <taxon>Bacilli</taxon>
        <taxon>Bacillales</taxon>
        <taxon>Bacillaceae</taxon>
        <taxon>Virgibacillus</taxon>
    </lineage>
</organism>
<evidence type="ECO:0000256" key="2">
    <source>
        <dbReference type="ARBA" id="ARBA00022598"/>
    </source>
</evidence>
<comment type="caution">
    <text evidence="9">Lacks conserved residue(s) required for the propagation of feature annotation.</text>
</comment>
<dbReference type="RefSeq" id="WP_390304449.1">
    <property type="nucleotide sequence ID" value="NZ_JBHRRZ010000012.1"/>
</dbReference>
<keyword evidence="4 9" id="KW-0547">Nucleotide-binding</keyword>
<feature type="binding site" evidence="9">
    <location>
        <position position="67"/>
    </location>
    <ligand>
        <name>Mg(2+)</name>
        <dbReference type="ChEBI" id="CHEBI:18420"/>
    </ligand>
</feature>
<dbReference type="GO" id="GO:0004141">
    <property type="term" value="F:dethiobiotin synthase activity"/>
    <property type="evidence" value="ECO:0007669"/>
    <property type="project" value="UniProtKB-EC"/>
</dbReference>
<evidence type="ECO:0000256" key="5">
    <source>
        <dbReference type="ARBA" id="ARBA00022756"/>
    </source>
</evidence>
<dbReference type="Gene3D" id="3.40.50.300">
    <property type="entry name" value="P-loop containing nucleotide triphosphate hydrolases"/>
    <property type="match status" value="1"/>
</dbReference>
<feature type="binding site" evidence="9">
    <location>
        <position position="67"/>
    </location>
    <ligand>
        <name>ATP</name>
        <dbReference type="ChEBI" id="CHEBI:30616"/>
    </ligand>
</feature>
<accession>A0ABV7A530</accession>
<evidence type="ECO:0000256" key="4">
    <source>
        <dbReference type="ARBA" id="ARBA00022741"/>
    </source>
</evidence>
<comment type="subunit">
    <text evidence="9">Homodimer.</text>
</comment>
<feature type="binding site" evidence="9">
    <location>
        <position position="32"/>
    </location>
    <ligand>
        <name>Mg(2+)</name>
        <dbReference type="ChEBI" id="CHEBI:18420"/>
    </ligand>
</feature>
<comment type="similarity">
    <text evidence="9">Belongs to the dethiobiotin synthetase family.</text>
</comment>
<comment type="function">
    <text evidence="9">Catalyzes a mechanistically unusual reaction, the ATP-dependent insertion of CO2 between the N7 and N8 nitrogen atoms of 7,8-diaminopelargonic acid (DAPA, also called 7,8-diammoniononanoate) to form a ureido ring.</text>
</comment>
<feature type="active site" evidence="9">
    <location>
        <position position="53"/>
    </location>
</feature>
<dbReference type="EMBL" id="JBHRRZ010000012">
    <property type="protein sequence ID" value="MFC2947984.1"/>
    <property type="molecule type" value="Genomic_DNA"/>
</dbReference>
<gene>
    <name evidence="9 10" type="primary">bioD</name>
    <name evidence="10" type="ORF">ACFODW_06460</name>
</gene>
<comment type="cofactor">
    <cofactor evidence="9">
        <name>Mg(2+)</name>
        <dbReference type="ChEBI" id="CHEBI:18420"/>
    </cofactor>
</comment>
<dbReference type="Proteomes" id="UP001595387">
    <property type="component" value="Unassembled WGS sequence"/>
</dbReference>
<feature type="binding site" evidence="9">
    <location>
        <position position="128"/>
    </location>
    <ligand>
        <name>Mg(2+)</name>
        <dbReference type="ChEBI" id="CHEBI:18420"/>
    </ligand>
</feature>
<keyword evidence="6 9" id="KW-0067">ATP-binding</keyword>
<dbReference type="PIRSF" id="PIRSF006755">
    <property type="entry name" value="DTB_synth"/>
    <property type="match status" value="1"/>
</dbReference>
<comment type="catalytic activity">
    <reaction evidence="9">
        <text>(7R,8S)-7,8-diammoniononanoate + CO2 + ATP = (4R,5S)-dethiobiotin + ADP + phosphate + 3 H(+)</text>
        <dbReference type="Rhea" id="RHEA:15805"/>
        <dbReference type="ChEBI" id="CHEBI:15378"/>
        <dbReference type="ChEBI" id="CHEBI:16526"/>
        <dbReference type="ChEBI" id="CHEBI:30616"/>
        <dbReference type="ChEBI" id="CHEBI:43474"/>
        <dbReference type="ChEBI" id="CHEBI:149469"/>
        <dbReference type="ChEBI" id="CHEBI:149473"/>
        <dbReference type="ChEBI" id="CHEBI:456216"/>
        <dbReference type="EC" id="6.3.3.3"/>
    </reaction>
</comment>
<keyword evidence="11" id="KW-1185">Reference proteome</keyword>
<evidence type="ECO:0000256" key="7">
    <source>
        <dbReference type="ARBA" id="ARBA00022842"/>
    </source>
</evidence>
<evidence type="ECO:0000256" key="8">
    <source>
        <dbReference type="ARBA" id="ARBA00047386"/>
    </source>
</evidence>
<keyword evidence="3 9" id="KW-0479">Metal-binding</keyword>
<dbReference type="HAMAP" id="MF_00336">
    <property type="entry name" value="BioD"/>
    <property type="match status" value="1"/>
</dbReference>
<dbReference type="EC" id="6.3.3.3" evidence="9"/>
<protein>
    <recommendedName>
        <fullName evidence="9">ATP-dependent dethiobiotin synthetase BioD</fullName>
        <ecNumber evidence="9">6.3.3.3</ecNumber>
    </recommendedName>
    <alternativeName>
        <fullName evidence="9">DTB synthetase</fullName>
        <shortName evidence="9">DTBS</shortName>
    </alternativeName>
    <alternativeName>
        <fullName evidence="9">Dethiobiotin synthase</fullName>
    </alternativeName>
</protein>
<evidence type="ECO:0000256" key="3">
    <source>
        <dbReference type="ARBA" id="ARBA00022723"/>
    </source>
</evidence>
<evidence type="ECO:0000256" key="9">
    <source>
        <dbReference type="HAMAP-Rule" id="MF_00336"/>
    </source>
</evidence>
<dbReference type="CDD" id="cd03109">
    <property type="entry name" value="DTBS"/>
    <property type="match status" value="1"/>
</dbReference>
<dbReference type="PANTHER" id="PTHR43210:SF2">
    <property type="entry name" value="ATP-DEPENDENT DETHIOBIOTIN SYNTHETASE BIOD 2"/>
    <property type="match status" value="1"/>
</dbReference>
<comment type="caution">
    <text evidence="10">The sequence shown here is derived from an EMBL/GenBank/DDBJ whole genome shotgun (WGS) entry which is preliminary data.</text>
</comment>
<feature type="binding site" evidence="9">
    <location>
        <position position="57"/>
    </location>
    <ligand>
        <name>substrate</name>
    </ligand>
</feature>
<comment type="subcellular location">
    <subcellularLocation>
        <location evidence="9">Cytoplasm</location>
    </subcellularLocation>
</comment>